<feature type="region of interest" description="Disordered" evidence="1">
    <location>
        <begin position="28"/>
        <end position="96"/>
    </location>
</feature>
<proteinExistence type="predicted"/>
<reference evidence="2 3" key="1">
    <citation type="submission" date="2019-12" db="EMBL/GenBank/DDBJ databases">
        <title>Chromosome-level assembly of the Caenorhabditis remanei genome.</title>
        <authorList>
            <person name="Teterina A.A."/>
            <person name="Willis J.H."/>
            <person name="Phillips P.C."/>
        </authorList>
    </citation>
    <scope>NUCLEOTIDE SEQUENCE [LARGE SCALE GENOMIC DNA]</scope>
    <source>
        <strain evidence="2 3">PX506</strain>
        <tissue evidence="2">Whole organism</tissue>
    </source>
</reference>
<dbReference type="GeneID" id="9798118"/>
<comment type="caution">
    <text evidence="2">The sequence shown here is derived from an EMBL/GenBank/DDBJ whole genome shotgun (WGS) entry which is preliminary data.</text>
</comment>
<protein>
    <submittedName>
        <fullName evidence="2">Uncharacterized protein</fullName>
    </submittedName>
</protein>
<evidence type="ECO:0000313" key="2">
    <source>
        <dbReference type="EMBL" id="KAF1757865.1"/>
    </source>
</evidence>
<evidence type="ECO:0000256" key="1">
    <source>
        <dbReference type="SAM" id="MobiDB-lite"/>
    </source>
</evidence>
<gene>
    <name evidence="2" type="ORF">GCK72_014322</name>
</gene>
<feature type="compositionally biased region" description="Basic and acidic residues" evidence="1">
    <location>
        <begin position="54"/>
        <end position="81"/>
    </location>
</feature>
<feature type="compositionally biased region" description="Polar residues" evidence="1">
    <location>
        <begin position="42"/>
        <end position="51"/>
    </location>
</feature>
<sequence>MNSSVSLSDVLNGGWTINDESIAVAAEEIHPAADNDEDSEMSDLSQNSNVENDYDGKTKETHSEIDVEALRKTAKVDEKIQESTNSTCKAASNDSNVLISPPYYDTSIKPEATLQHDQYSSGK</sequence>
<dbReference type="CTD" id="9798118"/>
<name>A0A6A5GTQ9_CAERE</name>
<feature type="compositionally biased region" description="Polar residues" evidence="1">
    <location>
        <begin position="82"/>
        <end position="96"/>
    </location>
</feature>
<dbReference type="AlphaFoldDB" id="A0A6A5GTQ9"/>
<dbReference type="RefSeq" id="XP_003102834.2">
    <property type="nucleotide sequence ID" value="XM_003102786.2"/>
</dbReference>
<accession>A0A6A5GTQ9</accession>
<dbReference type="EMBL" id="WUAV01000004">
    <property type="protein sequence ID" value="KAF1757865.1"/>
    <property type="molecule type" value="Genomic_DNA"/>
</dbReference>
<dbReference type="KEGG" id="crq:GCK72_014322"/>
<evidence type="ECO:0000313" key="3">
    <source>
        <dbReference type="Proteomes" id="UP000483820"/>
    </source>
</evidence>
<organism evidence="2 3">
    <name type="scientific">Caenorhabditis remanei</name>
    <name type="common">Caenorhabditis vulgaris</name>
    <dbReference type="NCBI Taxonomy" id="31234"/>
    <lineage>
        <taxon>Eukaryota</taxon>
        <taxon>Metazoa</taxon>
        <taxon>Ecdysozoa</taxon>
        <taxon>Nematoda</taxon>
        <taxon>Chromadorea</taxon>
        <taxon>Rhabditida</taxon>
        <taxon>Rhabditina</taxon>
        <taxon>Rhabditomorpha</taxon>
        <taxon>Rhabditoidea</taxon>
        <taxon>Rhabditidae</taxon>
        <taxon>Peloderinae</taxon>
        <taxon>Caenorhabditis</taxon>
    </lineage>
</organism>
<dbReference type="Proteomes" id="UP000483820">
    <property type="component" value="Chromosome IV"/>
</dbReference>